<dbReference type="SMART" id="SM00822">
    <property type="entry name" value="PKS_KR"/>
    <property type="match status" value="1"/>
</dbReference>
<accession>A0ABD5SVU7</accession>
<evidence type="ECO:0000256" key="2">
    <source>
        <dbReference type="ARBA" id="ARBA00023002"/>
    </source>
</evidence>
<evidence type="ECO:0000313" key="5">
    <source>
        <dbReference type="EMBL" id="MFC6767667.1"/>
    </source>
</evidence>
<dbReference type="Gene3D" id="3.40.50.720">
    <property type="entry name" value="NAD(P)-binding Rossmann-like Domain"/>
    <property type="match status" value="1"/>
</dbReference>
<organism evidence="5 6">
    <name type="scientific">Natrinema soli</name>
    <dbReference type="NCBI Taxonomy" id="1930624"/>
    <lineage>
        <taxon>Archaea</taxon>
        <taxon>Methanobacteriati</taxon>
        <taxon>Methanobacteriota</taxon>
        <taxon>Stenosarchaea group</taxon>
        <taxon>Halobacteria</taxon>
        <taxon>Halobacteriales</taxon>
        <taxon>Natrialbaceae</taxon>
        <taxon>Natrinema</taxon>
    </lineage>
</organism>
<dbReference type="Pfam" id="PF00106">
    <property type="entry name" value="adh_short"/>
    <property type="match status" value="1"/>
</dbReference>
<protein>
    <submittedName>
        <fullName evidence="5">SDR family NAD(P)-dependent oxidoreductase</fullName>
    </submittedName>
</protein>
<dbReference type="EMBL" id="JBHSWV010000413">
    <property type="protein sequence ID" value="MFC6767667.1"/>
    <property type="molecule type" value="Genomic_DNA"/>
</dbReference>
<feature type="domain" description="Ketoreductase" evidence="4">
    <location>
        <begin position="5"/>
        <end position="207"/>
    </location>
</feature>
<dbReference type="PROSITE" id="PS00061">
    <property type="entry name" value="ADH_SHORT"/>
    <property type="match status" value="1"/>
</dbReference>
<dbReference type="PRINTS" id="PR00081">
    <property type="entry name" value="GDHRDH"/>
</dbReference>
<dbReference type="InterPro" id="IPR051687">
    <property type="entry name" value="Peroxisomal_Beta-Oxidation"/>
</dbReference>
<evidence type="ECO:0000256" key="1">
    <source>
        <dbReference type="ARBA" id="ARBA00006484"/>
    </source>
</evidence>
<evidence type="ECO:0000256" key="3">
    <source>
        <dbReference type="RuleBase" id="RU000363"/>
    </source>
</evidence>
<dbReference type="InterPro" id="IPR036291">
    <property type="entry name" value="NAD(P)-bd_dom_sf"/>
</dbReference>
<evidence type="ECO:0000259" key="4">
    <source>
        <dbReference type="SMART" id="SM00822"/>
    </source>
</evidence>
<gene>
    <name evidence="5" type="ORF">ACFQE6_22550</name>
</gene>
<evidence type="ECO:0000313" key="6">
    <source>
        <dbReference type="Proteomes" id="UP001596383"/>
    </source>
</evidence>
<name>A0ABD5SVU7_9EURY</name>
<dbReference type="PRINTS" id="PR00080">
    <property type="entry name" value="SDRFAMILY"/>
</dbReference>
<comment type="similarity">
    <text evidence="1 3">Belongs to the short-chain dehydrogenases/reductases (SDR) family.</text>
</comment>
<proteinExistence type="inferred from homology"/>
<dbReference type="GO" id="GO:0016491">
    <property type="term" value="F:oxidoreductase activity"/>
    <property type="evidence" value="ECO:0007669"/>
    <property type="project" value="UniProtKB-KW"/>
</dbReference>
<dbReference type="InterPro" id="IPR002347">
    <property type="entry name" value="SDR_fam"/>
</dbReference>
<dbReference type="AlphaFoldDB" id="A0ABD5SVU7"/>
<comment type="caution">
    <text evidence="5">The sequence shown here is derived from an EMBL/GenBank/DDBJ whole genome shotgun (WGS) entry which is preliminary data.</text>
</comment>
<keyword evidence="2" id="KW-0560">Oxidoreductase</keyword>
<dbReference type="PANTHER" id="PTHR45024:SF2">
    <property type="entry name" value="SCP2 DOMAIN-CONTAINING PROTEIN"/>
    <property type="match status" value="1"/>
</dbReference>
<sequence length="304" mass="32502">MIDGKVVIVTGGASGLGRETAVQMAELGASVVVSDLGSEPHGEGANEEPLRDVVDEITEDGGEATASFGDITDYEYVGSLVEETVAAYGRIDGAVNYAGFLRDDMLFNMDPEDWSAVTDVHLTGHFNLIHHLGSHWRQRSNSEGLETQRSFVSVSSASSRGSPAQLNYSAAKAGVLGLTRTAARELHQYNVRVNAMMPAAITRMLDANVPDDVLERLPRDELGPEKVVALPIVLLSDDATDVTGWTFAIGGDTVFTVTDPELDRSLTTERGWSPSALAAEFDDLLEGAPRSKTEPGGLLNEIVE</sequence>
<reference evidence="5 6" key="1">
    <citation type="journal article" date="2019" name="Int. J. Syst. Evol. Microbiol.">
        <title>The Global Catalogue of Microorganisms (GCM) 10K type strain sequencing project: providing services to taxonomists for standard genome sequencing and annotation.</title>
        <authorList>
            <consortium name="The Broad Institute Genomics Platform"/>
            <consortium name="The Broad Institute Genome Sequencing Center for Infectious Disease"/>
            <person name="Wu L."/>
            <person name="Ma J."/>
        </authorList>
    </citation>
    <scope>NUCLEOTIDE SEQUENCE [LARGE SCALE GENOMIC DNA]</scope>
    <source>
        <strain evidence="5 6">LMG 29247</strain>
    </source>
</reference>
<dbReference type="Proteomes" id="UP001596383">
    <property type="component" value="Unassembled WGS sequence"/>
</dbReference>
<dbReference type="PANTHER" id="PTHR45024">
    <property type="entry name" value="DEHYDROGENASES, SHORT CHAIN"/>
    <property type="match status" value="1"/>
</dbReference>
<dbReference type="SUPFAM" id="SSF51735">
    <property type="entry name" value="NAD(P)-binding Rossmann-fold domains"/>
    <property type="match status" value="1"/>
</dbReference>
<keyword evidence="6" id="KW-1185">Reference proteome</keyword>
<dbReference type="InterPro" id="IPR057326">
    <property type="entry name" value="KR_dom"/>
</dbReference>
<dbReference type="RefSeq" id="WP_273740530.1">
    <property type="nucleotide sequence ID" value="NZ_JAQIVI010000413.1"/>
</dbReference>
<dbReference type="InterPro" id="IPR020904">
    <property type="entry name" value="Sc_DH/Rdtase_CS"/>
</dbReference>